<dbReference type="SUPFAM" id="SSF56322">
    <property type="entry name" value="ADC synthase"/>
    <property type="match status" value="1"/>
</dbReference>
<evidence type="ECO:0000256" key="3">
    <source>
        <dbReference type="ARBA" id="ARBA00047683"/>
    </source>
</evidence>
<feature type="domain" description="Chorismate-utilising enzyme C-terminal" evidence="4">
    <location>
        <begin position="3"/>
        <end position="82"/>
    </location>
</feature>
<dbReference type="Proteomes" id="UP000251197">
    <property type="component" value="Unassembled WGS sequence"/>
</dbReference>
<dbReference type="EMBL" id="UAVU01000009">
    <property type="protein sequence ID" value="SQC92473.1"/>
    <property type="molecule type" value="Genomic_DNA"/>
</dbReference>
<dbReference type="GO" id="GO:0000162">
    <property type="term" value="P:L-tryptophan biosynthetic process"/>
    <property type="evidence" value="ECO:0007669"/>
    <property type="project" value="UniProtKB-UniPathway"/>
</dbReference>
<accession>A0A2X3J8W1</accession>
<dbReference type="Pfam" id="PF00425">
    <property type="entry name" value="Chorismate_bind"/>
    <property type="match status" value="1"/>
</dbReference>
<evidence type="ECO:0000313" key="5">
    <source>
        <dbReference type="EMBL" id="SQC92473.1"/>
    </source>
</evidence>
<reference evidence="5 6" key="1">
    <citation type="submission" date="2018-06" db="EMBL/GenBank/DDBJ databases">
        <authorList>
            <consortium name="Pathogen Informatics"/>
            <person name="Doyle S."/>
        </authorList>
    </citation>
    <scope>NUCLEOTIDE SEQUENCE [LARGE SCALE GENOMIC DNA]</scope>
    <source>
        <strain evidence="5 6">NCTC12120</strain>
    </source>
</reference>
<evidence type="ECO:0000256" key="1">
    <source>
        <dbReference type="ARBA" id="ARBA00012266"/>
    </source>
</evidence>
<evidence type="ECO:0000259" key="4">
    <source>
        <dbReference type="Pfam" id="PF00425"/>
    </source>
</evidence>
<organism evidence="5 6">
    <name type="scientific">Cedecea neteri</name>
    <dbReference type="NCBI Taxonomy" id="158822"/>
    <lineage>
        <taxon>Bacteria</taxon>
        <taxon>Pseudomonadati</taxon>
        <taxon>Pseudomonadota</taxon>
        <taxon>Gammaproteobacteria</taxon>
        <taxon>Enterobacterales</taxon>
        <taxon>Enterobacteriaceae</taxon>
        <taxon>Cedecea</taxon>
    </lineage>
</organism>
<protein>
    <recommendedName>
        <fullName evidence="1">anthranilate synthase</fullName>
        <ecNumber evidence="1">4.1.3.27</ecNumber>
    </recommendedName>
</protein>
<dbReference type="PANTHER" id="PTHR11236:SF49">
    <property type="entry name" value="ANTHRANILATE SYNTHASE COMPONENT 1"/>
    <property type="match status" value="1"/>
</dbReference>
<dbReference type="AlphaFoldDB" id="A0A2X3J8W1"/>
<dbReference type="PRINTS" id="PR00095">
    <property type="entry name" value="ANTSNTHASEI"/>
</dbReference>
<dbReference type="PANTHER" id="PTHR11236">
    <property type="entry name" value="AMINOBENZOATE/ANTHRANILATE SYNTHASE"/>
    <property type="match status" value="1"/>
</dbReference>
<dbReference type="Gene3D" id="3.60.120.10">
    <property type="entry name" value="Anthranilate synthase"/>
    <property type="match status" value="1"/>
</dbReference>
<comment type="catalytic activity">
    <reaction evidence="3">
        <text>chorismate + L-glutamine = anthranilate + pyruvate + L-glutamate + H(+)</text>
        <dbReference type="Rhea" id="RHEA:21732"/>
        <dbReference type="ChEBI" id="CHEBI:15361"/>
        <dbReference type="ChEBI" id="CHEBI:15378"/>
        <dbReference type="ChEBI" id="CHEBI:16567"/>
        <dbReference type="ChEBI" id="CHEBI:29748"/>
        <dbReference type="ChEBI" id="CHEBI:29985"/>
        <dbReference type="ChEBI" id="CHEBI:58359"/>
        <dbReference type="EC" id="4.1.3.27"/>
    </reaction>
</comment>
<dbReference type="InterPro" id="IPR019999">
    <property type="entry name" value="Anth_synth_I-like"/>
</dbReference>
<evidence type="ECO:0000256" key="2">
    <source>
        <dbReference type="ARBA" id="ARBA00023239"/>
    </source>
</evidence>
<sequence length="100" mass="10403">MNMGTLSGAPKVRAMQLIAGAEGVRRGSYGGAVGYFTAHGDLDTCIVIRSAYVEDGIATVQAGAGVVLDSDPQSEADETRNKARAVLRAIATAHHAKEIF</sequence>
<evidence type="ECO:0000313" key="6">
    <source>
        <dbReference type="Proteomes" id="UP000251197"/>
    </source>
</evidence>
<dbReference type="GO" id="GO:0004049">
    <property type="term" value="F:anthranilate synthase activity"/>
    <property type="evidence" value="ECO:0007669"/>
    <property type="project" value="UniProtKB-EC"/>
</dbReference>
<dbReference type="InterPro" id="IPR005801">
    <property type="entry name" value="ADC_synthase"/>
</dbReference>
<dbReference type="UniPathway" id="UPA00035">
    <property type="reaction ID" value="UER00040"/>
</dbReference>
<proteinExistence type="predicted"/>
<name>A0A2X3J8W1_9ENTR</name>
<keyword evidence="2 5" id="KW-0456">Lyase</keyword>
<dbReference type="EC" id="4.1.3.27" evidence="1"/>
<dbReference type="InterPro" id="IPR015890">
    <property type="entry name" value="Chorismate_C"/>
</dbReference>
<gene>
    <name evidence="5" type="primary">trpE_5</name>
    <name evidence="5" type="ORF">NCTC12120_05669</name>
</gene>